<accession>A0A7I9WET8</accession>
<evidence type="ECO:0000313" key="5">
    <source>
        <dbReference type="Proteomes" id="UP000465302"/>
    </source>
</evidence>
<reference evidence="4" key="2">
    <citation type="submission" date="2020-02" db="EMBL/GenBank/DDBJ databases">
        <authorList>
            <person name="Matsumoto Y."/>
            <person name="Motooka D."/>
            <person name="Nakamura S."/>
        </authorList>
    </citation>
    <scope>NUCLEOTIDE SEQUENCE</scope>
    <source>
        <strain evidence="4">JCM 6377</strain>
    </source>
</reference>
<evidence type="ECO:0000313" key="4">
    <source>
        <dbReference type="EMBL" id="GFG55850.1"/>
    </source>
</evidence>
<dbReference type="EMBL" id="BLKS01000004">
    <property type="protein sequence ID" value="GFG55850.1"/>
    <property type="molecule type" value="Genomic_DNA"/>
</dbReference>
<reference evidence="4 5" key="1">
    <citation type="journal article" date="2019" name="Emerg. Microbes Infect.">
        <title>Comprehensive subspecies identification of 175 nontuberculous mycobacteria species based on 7547 genomic profiles.</title>
        <authorList>
            <person name="Matsumoto Y."/>
            <person name="Kinjo T."/>
            <person name="Motooka D."/>
            <person name="Nabeya D."/>
            <person name="Jung N."/>
            <person name="Uechi K."/>
            <person name="Horii T."/>
            <person name="Iida T."/>
            <person name="Fujita J."/>
            <person name="Nakamura S."/>
        </authorList>
    </citation>
    <scope>NUCLEOTIDE SEQUENCE [LARGE SCALE GENOMIC DNA]</scope>
    <source>
        <strain evidence="4 5">JCM 6377</strain>
    </source>
</reference>
<protein>
    <submittedName>
        <fullName evidence="4">Uncharacterized protein</fullName>
    </submittedName>
</protein>
<dbReference type="EMBL" id="BLKS01000001">
    <property type="protein sequence ID" value="GFG54057.1"/>
    <property type="molecule type" value="Genomic_DNA"/>
</dbReference>
<dbReference type="AlphaFoldDB" id="A0A7I9WET8"/>
<proteinExistence type="predicted"/>
<name>A0A7I9WET8_MYCAG</name>
<dbReference type="EMBL" id="BLKS01000001">
    <property type="protein sequence ID" value="GFG50887.1"/>
    <property type="molecule type" value="Genomic_DNA"/>
</dbReference>
<sequence length="77" mass="8511">MLLRDKYFHPAPGLDINLGPPDPHIVTDSGIRQLLTGVVLLDQPVQDPPRGMALLAWRSGIGPQHRIDGGLERIELR</sequence>
<gene>
    <name evidence="1" type="ORF">MAGR_23280</name>
    <name evidence="2" type="ORF">MAGR_43820</name>
    <name evidence="3" type="ORF">MAGR_54980</name>
    <name evidence="4" type="ORF">MAGR_72910</name>
</gene>
<evidence type="ECO:0000313" key="3">
    <source>
        <dbReference type="EMBL" id="GFG54057.1"/>
    </source>
</evidence>
<evidence type="ECO:0000313" key="2">
    <source>
        <dbReference type="EMBL" id="GFG52941.1"/>
    </source>
</evidence>
<dbReference type="EMBL" id="BLKS01000001">
    <property type="protein sequence ID" value="GFG52941.1"/>
    <property type="molecule type" value="Genomic_DNA"/>
</dbReference>
<dbReference type="Proteomes" id="UP000465302">
    <property type="component" value="Unassembled WGS sequence"/>
</dbReference>
<comment type="caution">
    <text evidence="4">The sequence shown here is derived from an EMBL/GenBank/DDBJ whole genome shotgun (WGS) entry which is preliminary data.</text>
</comment>
<organism evidence="4 5">
    <name type="scientific">Mycolicibacterium agri</name>
    <name type="common">Mycobacterium agri</name>
    <dbReference type="NCBI Taxonomy" id="36811"/>
    <lineage>
        <taxon>Bacteria</taxon>
        <taxon>Bacillati</taxon>
        <taxon>Actinomycetota</taxon>
        <taxon>Actinomycetes</taxon>
        <taxon>Mycobacteriales</taxon>
        <taxon>Mycobacteriaceae</taxon>
        <taxon>Mycolicibacterium</taxon>
    </lineage>
</organism>
<evidence type="ECO:0000313" key="1">
    <source>
        <dbReference type="EMBL" id="GFG50887.1"/>
    </source>
</evidence>